<accession>A0A146F707</accession>
<evidence type="ECO:0000313" key="2">
    <source>
        <dbReference type="Proteomes" id="UP000075230"/>
    </source>
</evidence>
<dbReference type="EMBL" id="BCWF01000012">
    <property type="protein sequence ID" value="GAT21857.1"/>
    <property type="molecule type" value="Genomic_DNA"/>
</dbReference>
<name>A0A146F707_ASPKA</name>
<evidence type="ECO:0000313" key="1">
    <source>
        <dbReference type="EMBL" id="GAT21857.1"/>
    </source>
</evidence>
<gene>
    <name evidence="1" type="ORF">RIB2604_01200050</name>
</gene>
<sequence length="43" mass="4835">MSSVARHEVNVITEQEAEICCEYLDLITKGKGGFTHYPHNGKE</sequence>
<protein>
    <submittedName>
        <fullName evidence="1">PH domain protein</fullName>
    </submittedName>
</protein>
<reference evidence="2" key="2">
    <citation type="submission" date="2016-02" db="EMBL/GenBank/DDBJ databases">
        <title>Genome sequencing of Aspergillus luchuensis NBRC 4314.</title>
        <authorList>
            <person name="Yamada O."/>
        </authorList>
    </citation>
    <scope>NUCLEOTIDE SEQUENCE [LARGE SCALE GENOMIC DNA]</scope>
    <source>
        <strain evidence="2">RIB 2604</strain>
    </source>
</reference>
<organism evidence="1 2">
    <name type="scientific">Aspergillus kawachii</name>
    <name type="common">White koji mold</name>
    <name type="synonym">Aspergillus awamori var. kawachi</name>
    <dbReference type="NCBI Taxonomy" id="1069201"/>
    <lineage>
        <taxon>Eukaryota</taxon>
        <taxon>Fungi</taxon>
        <taxon>Dikarya</taxon>
        <taxon>Ascomycota</taxon>
        <taxon>Pezizomycotina</taxon>
        <taxon>Eurotiomycetes</taxon>
        <taxon>Eurotiomycetidae</taxon>
        <taxon>Eurotiales</taxon>
        <taxon>Aspergillaceae</taxon>
        <taxon>Aspergillus</taxon>
        <taxon>Aspergillus subgen. Circumdati</taxon>
    </lineage>
</organism>
<reference evidence="1 2" key="1">
    <citation type="journal article" date="2016" name="DNA Res.">
        <title>Genome sequence of Aspergillus luchuensis NBRC 4314.</title>
        <authorList>
            <person name="Yamada O."/>
            <person name="Machida M."/>
            <person name="Hosoyama A."/>
            <person name="Goto M."/>
            <person name="Takahashi T."/>
            <person name="Futagami T."/>
            <person name="Yamagata Y."/>
            <person name="Takeuchi M."/>
            <person name="Kobayashi T."/>
            <person name="Koike H."/>
            <person name="Abe K."/>
            <person name="Asai K."/>
            <person name="Arita M."/>
            <person name="Fujita N."/>
            <person name="Fukuda K."/>
            <person name="Higa K."/>
            <person name="Horikawa H."/>
            <person name="Ishikawa T."/>
            <person name="Jinno K."/>
            <person name="Kato Y."/>
            <person name="Kirimura K."/>
            <person name="Mizutani O."/>
            <person name="Nakasone K."/>
            <person name="Sano M."/>
            <person name="Shiraishi Y."/>
            <person name="Tsukahara M."/>
            <person name="Gomi K."/>
        </authorList>
    </citation>
    <scope>NUCLEOTIDE SEQUENCE [LARGE SCALE GENOMIC DNA]</scope>
    <source>
        <strain evidence="1 2">RIB 2604</strain>
    </source>
</reference>
<dbReference type="Proteomes" id="UP000075230">
    <property type="component" value="Unassembled WGS sequence"/>
</dbReference>
<comment type="caution">
    <text evidence="1">The sequence shown here is derived from an EMBL/GenBank/DDBJ whole genome shotgun (WGS) entry which is preliminary data.</text>
</comment>
<proteinExistence type="predicted"/>
<dbReference type="AlphaFoldDB" id="A0A146F707"/>